<organism evidence="8 9">
    <name type="scientific">Owenia fusiformis</name>
    <name type="common">Polychaete worm</name>
    <dbReference type="NCBI Taxonomy" id="6347"/>
    <lineage>
        <taxon>Eukaryota</taxon>
        <taxon>Metazoa</taxon>
        <taxon>Spiralia</taxon>
        <taxon>Lophotrochozoa</taxon>
        <taxon>Annelida</taxon>
        <taxon>Polychaeta</taxon>
        <taxon>Sedentaria</taxon>
        <taxon>Canalipalpata</taxon>
        <taxon>Sabellida</taxon>
        <taxon>Oweniida</taxon>
        <taxon>Oweniidae</taxon>
        <taxon>Owenia</taxon>
    </lineage>
</organism>
<protein>
    <submittedName>
        <fullName evidence="8">Uncharacterized protein</fullName>
    </submittedName>
</protein>
<sequence length="670" mass="74120">MAAFSHDTDTIYSIASILCNDLHQPRHLSETSVGTQHNYDSGHVSPPNTSSASYQVNFTITDLDYCSNGRHWLQAKPANDAQNDNFATLVSRQNCMGTEMAQQPPTRYVHPFRGQPQQNLPSISSKKSSTLIVPLPLYPEEVLHYRGLGKAMFPSSHAAQQLSAAPSYHLMGYEERGIIGNTPTRSTANAYKHSKQIIAPSAPSSSVIASTNIQQLPKEHDANTNNVETVNGTHRIKSDSMGDVPNGSKMPELTTISLNLEEHRKDSASSSSVVASSECMTLSTLNVSPTVSTSSLSSSSSYSPSSFHTSSPSSSGTCSPSAPVECSPSATSSMPSSTDSSPPKHDGLDFKKFLTDKKTYTCPKCPYVTDRKNNLKRHVVTMHEKCDKALECCNTAFANKALLRAHVVSCHKHGYNCLICGRIFCRKALLKRHVTVHNGQKDYRCSLCGYATSHKSNLDRHRRRHVEQGEGCCDQQNMMTENTDIVYGPMIGQHLRENSPNMELDNRTVIGNLSTQTSIGVNHIPGVDNINKNNGHDMVNYTNNLVTMFESFTISHPHKKTAIAGCILNRTSKLYNENNSKDRIVEKPNSKSKTKYKNLITSNAKRMCISPYKCQFCDIVFDNQMKLLDHIDTFHESSIWMSRPLTLAAKIKHSFYNSDQKNSQSKISIS</sequence>
<dbReference type="EMBL" id="CAIIXF020000009">
    <property type="protein sequence ID" value="CAH1795166.1"/>
    <property type="molecule type" value="Genomic_DNA"/>
</dbReference>
<dbReference type="Pfam" id="PF00096">
    <property type="entry name" value="zf-C2H2"/>
    <property type="match status" value="3"/>
</dbReference>
<feature type="region of interest" description="Disordered" evidence="7">
    <location>
        <begin position="293"/>
        <end position="346"/>
    </location>
</feature>
<accession>A0A8J1Y078</accession>
<name>A0A8J1Y078_OWEFU</name>
<keyword evidence="5" id="KW-0862">Zinc</keyword>
<dbReference type="PANTHER" id="PTHR24406">
    <property type="entry name" value="TRANSCRIPTIONAL REPRESSOR CTCFL-RELATED"/>
    <property type="match status" value="1"/>
</dbReference>
<evidence type="ECO:0000313" key="8">
    <source>
        <dbReference type="EMBL" id="CAH1795166.1"/>
    </source>
</evidence>
<proteinExistence type="predicted"/>
<dbReference type="InterPro" id="IPR050888">
    <property type="entry name" value="ZnF_C2H2-type_TF"/>
</dbReference>
<dbReference type="Proteomes" id="UP000749559">
    <property type="component" value="Unassembled WGS sequence"/>
</dbReference>
<evidence type="ECO:0000256" key="1">
    <source>
        <dbReference type="ARBA" id="ARBA00004123"/>
    </source>
</evidence>
<evidence type="ECO:0000256" key="2">
    <source>
        <dbReference type="ARBA" id="ARBA00022723"/>
    </source>
</evidence>
<evidence type="ECO:0000256" key="3">
    <source>
        <dbReference type="ARBA" id="ARBA00022737"/>
    </source>
</evidence>
<dbReference type="InterPro" id="IPR036236">
    <property type="entry name" value="Znf_C2H2_sf"/>
</dbReference>
<evidence type="ECO:0000256" key="7">
    <source>
        <dbReference type="SAM" id="MobiDB-lite"/>
    </source>
</evidence>
<evidence type="ECO:0000256" key="6">
    <source>
        <dbReference type="ARBA" id="ARBA00023242"/>
    </source>
</evidence>
<comment type="subcellular location">
    <subcellularLocation>
        <location evidence="1">Nucleus</location>
    </subcellularLocation>
</comment>
<evidence type="ECO:0000313" key="9">
    <source>
        <dbReference type="Proteomes" id="UP000749559"/>
    </source>
</evidence>
<feature type="region of interest" description="Disordered" evidence="7">
    <location>
        <begin position="220"/>
        <end position="251"/>
    </location>
</feature>
<dbReference type="Gene3D" id="3.30.160.60">
    <property type="entry name" value="Classic Zinc Finger"/>
    <property type="match status" value="3"/>
</dbReference>
<dbReference type="SUPFAM" id="SSF57667">
    <property type="entry name" value="beta-beta-alpha zinc fingers"/>
    <property type="match status" value="1"/>
</dbReference>
<feature type="region of interest" description="Disordered" evidence="7">
    <location>
        <begin position="29"/>
        <end position="50"/>
    </location>
</feature>
<dbReference type="InterPro" id="IPR013087">
    <property type="entry name" value="Znf_C2H2_type"/>
</dbReference>
<dbReference type="GO" id="GO:0008270">
    <property type="term" value="F:zinc ion binding"/>
    <property type="evidence" value="ECO:0007669"/>
    <property type="project" value="UniProtKB-KW"/>
</dbReference>
<dbReference type="PROSITE" id="PS50157">
    <property type="entry name" value="ZINC_FINGER_C2H2_2"/>
    <property type="match status" value="2"/>
</dbReference>
<keyword evidence="9" id="KW-1185">Reference proteome</keyword>
<keyword evidence="4" id="KW-0863">Zinc-finger</keyword>
<feature type="compositionally biased region" description="Polar residues" evidence="7">
    <location>
        <begin position="223"/>
        <end position="232"/>
    </location>
</feature>
<feature type="compositionally biased region" description="Polar residues" evidence="7">
    <location>
        <begin position="30"/>
        <end position="39"/>
    </location>
</feature>
<gene>
    <name evidence="8" type="ORF">OFUS_LOCUS19741</name>
</gene>
<keyword evidence="6" id="KW-0539">Nucleus</keyword>
<evidence type="ECO:0000256" key="4">
    <source>
        <dbReference type="ARBA" id="ARBA00022771"/>
    </source>
</evidence>
<comment type="caution">
    <text evidence="8">The sequence shown here is derived from an EMBL/GenBank/DDBJ whole genome shotgun (WGS) entry which is preliminary data.</text>
</comment>
<dbReference type="OrthoDB" id="3561125at2759"/>
<feature type="compositionally biased region" description="Low complexity" evidence="7">
    <location>
        <begin position="293"/>
        <end position="341"/>
    </location>
</feature>
<dbReference type="Pfam" id="PF13909">
    <property type="entry name" value="zf-H2C2_5"/>
    <property type="match status" value="1"/>
</dbReference>
<reference evidence="8" key="1">
    <citation type="submission" date="2022-03" db="EMBL/GenBank/DDBJ databases">
        <authorList>
            <person name="Martin C."/>
        </authorList>
    </citation>
    <scope>NUCLEOTIDE SEQUENCE</scope>
</reference>
<dbReference type="SMART" id="SM00355">
    <property type="entry name" value="ZnF_C2H2"/>
    <property type="match status" value="5"/>
</dbReference>
<dbReference type="AlphaFoldDB" id="A0A8J1Y078"/>
<keyword evidence="2" id="KW-0479">Metal-binding</keyword>
<dbReference type="PROSITE" id="PS00028">
    <property type="entry name" value="ZINC_FINGER_C2H2_1"/>
    <property type="match status" value="2"/>
</dbReference>
<keyword evidence="3" id="KW-0677">Repeat</keyword>
<dbReference type="GO" id="GO:0005634">
    <property type="term" value="C:nucleus"/>
    <property type="evidence" value="ECO:0007669"/>
    <property type="project" value="UniProtKB-SubCell"/>
</dbReference>
<evidence type="ECO:0000256" key="5">
    <source>
        <dbReference type="ARBA" id="ARBA00022833"/>
    </source>
</evidence>
<dbReference type="FunFam" id="3.30.160.60:FF:000446">
    <property type="entry name" value="Zinc finger protein"/>
    <property type="match status" value="1"/>
</dbReference>